<reference evidence="2 3" key="1">
    <citation type="journal article" name="Sci. Rep.">
        <title>Telomere-to-telomere assembled and centromere annotated genomes of the two main subspecies of the button mushroom Agaricus bisporus reveal especially polymorphic chromosome ends.</title>
        <authorList>
            <person name="Sonnenberg A.S.M."/>
            <person name="Sedaghat-Telgerd N."/>
            <person name="Lavrijssen B."/>
            <person name="Ohm R.A."/>
            <person name="Hendrickx P.M."/>
            <person name="Scholtmeijer K."/>
            <person name="Baars J.J.P."/>
            <person name="van Peer A."/>
        </authorList>
    </citation>
    <scope>NUCLEOTIDE SEQUENCE [LARGE SCALE GENOMIC DNA]</scope>
    <source>
        <strain evidence="2 3">H119_p4</strain>
    </source>
</reference>
<accession>A0A8H7EZF2</accession>
<dbReference type="Proteomes" id="UP000629468">
    <property type="component" value="Unassembled WGS sequence"/>
</dbReference>
<comment type="caution">
    <text evidence="2">The sequence shown here is derived from an EMBL/GenBank/DDBJ whole genome shotgun (WGS) entry which is preliminary data.</text>
</comment>
<evidence type="ECO:0000256" key="1">
    <source>
        <dbReference type="SAM" id="MobiDB-lite"/>
    </source>
</evidence>
<feature type="compositionally biased region" description="Polar residues" evidence="1">
    <location>
        <begin position="1"/>
        <end position="23"/>
    </location>
</feature>
<dbReference type="EMBL" id="JABXXO010000010">
    <property type="protein sequence ID" value="KAF7768591.1"/>
    <property type="molecule type" value="Genomic_DNA"/>
</dbReference>
<proteinExistence type="predicted"/>
<sequence>MSYETCQQGSKFTVHGAQSQSRSTKLKKMLWSFIYPRYSSSGETLDELGSSIALDFGEIDATPPGNKARAFFHGLDSHRPSKVKIYHERAFGESGKKMIGTCIRGNDCDY</sequence>
<organism evidence="2 3">
    <name type="scientific">Agaricus bisporus var. burnettii</name>
    <dbReference type="NCBI Taxonomy" id="192524"/>
    <lineage>
        <taxon>Eukaryota</taxon>
        <taxon>Fungi</taxon>
        <taxon>Dikarya</taxon>
        <taxon>Basidiomycota</taxon>
        <taxon>Agaricomycotina</taxon>
        <taxon>Agaricomycetes</taxon>
        <taxon>Agaricomycetidae</taxon>
        <taxon>Agaricales</taxon>
        <taxon>Agaricineae</taxon>
        <taxon>Agaricaceae</taxon>
        <taxon>Agaricus</taxon>
    </lineage>
</organism>
<protein>
    <submittedName>
        <fullName evidence="2">Uncharacterized protein</fullName>
    </submittedName>
</protein>
<evidence type="ECO:0000313" key="3">
    <source>
        <dbReference type="Proteomes" id="UP000629468"/>
    </source>
</evidence>
<name>A0A8H7EZF2_AGABI</name>
<feature type="region of interest" description="Disordered" evidence="1">
    <location>
        <begin position="1"/>
        <end position="24"/>
    </location>
</feature>
<dbReference type="AlphaFoldDB" id="A0A8H7EZF2"/>
<evidence type="ECO:0000313" key="2">
    <source>
        <dbReference type="EMBL" id="KAF7768591.1"/>
    </source>
</evidence>
<gene>
    <name evidence="2" type="ORF">Agabi119p4_7834</name>
</gene>